<evidence type="ECO:0000259" key="2">
    <source>
        <dbReference type="Pfam" id="PF14291"/>
    </source>
</evidence>
<dbReference type="Proteomes" id="UP000314982">
    <property type="component" value="Unassembled WGS sequence"/>
</dbReference>
<dbReference type="PANTHER" id="PTHR45749">
    <property type="match status" value="1"/>
</dbReference>
<organism evidence="3 4">
    <name type="scientific">Hucho hucho</name>
    <name type="common">huchen</name>
    <dbReference type="NCBI Taxonomy" id="62062"/>
    <lineage>
        <taxon>Eukaryota</taxon>
        <taxon>Metazoa</taxon>
        <taxon>Chordata</taxon>
        <taxon>Craniata</taxon>
        <taxon>Vertebrata</taxon>
        <taxon>Euteleostomi</taxon>
        <taxon>Actinopterygii</taxon>
        <taxon>Neopterygii</taxon>
        <taxon>Teleostei</taxon>
        <taxon>Protacanthopterygii</taxon>
        <taxon>Salmoniformes</taxon>
        <taxon>Salmonidae</taxon>
        <taxon>Salmoninae</taxon>
        <taxon>Hucho</taxon>
    </lineage>
</organism>
<evidence type="ECO:0000313" key="4">
    <source>
        <dbReference type="Proteomes" id="UP000314982"/>
    </source>
</evidence>
<dbReference type="InterPro" id="IPR012337">
    <property type="entry name" value="RNaseH-like_sf"/>
</dbReference>
<sequence length="575" mass="63821">MTYVLLLLALFIFCKHEIAQTHRDSVVAWQSYQATSRHGNYAQILTSAHASDIAERREYLRRIVAVTSMLGRQGLSFCANDESSESTNRGNFFECMELLKEFDPFLQRYNTPSNATYLSPESQNDMIECCAQEIINTMVSEMSKSGMYAIMADEARDGQSEQLALCVRYVTEGTVKECLLALLQMRGVAGLKCVAQTYDGAAVTSGSKVGVQAHFRVLHPEAIYVHCYAHELNLVLCHTCRAIPEAAEFFSFLENVYSFFSTSLVNHHKFKEAQSKLGIASAELVQLSNTRWACQLRSINAVLDTLTAIFDCLSAIGSPMAVGLRAKFSTVYLLLTFQSLLSVTEGLHKFLQKETVDLAEACFGKQAVCDTLIDKCTDAFATELFDRTKALCEVHNFPEANAARKRKQRKMGDFVVETSLGLGTELSCSQTKKTELLLPCLDRMVCELDQRFSTVDAGLLKGIQACSPNSKNFLDTSCLTEFAKHYSIDVKTEEMLVARNLLAWKRGNHSGCPHNSCEQLHSWLRKTMGQKSLASLAAMSIEGEVLGRFGGFKTNPRGVCPDCPKRGLAPISMNL</sequence>
<proteinExistence type="predicted"/>
<dbReference type="Pfam" id="PF14291">
    <property type="entry name" value="DUF4371"/>
    <property type="match status" value="1"/>
</dbReference>
<evidence type="ECO:0000256" key="1">
    <source>
        <dbReference type="SAM" id="SignalP"/>
    </source>
</evidence>
<dbReference type="AlphaFoldDB" id="A0A4W5QK11"/>
<name>A0A4W5QK11_9TELE</name>
<dbReference type="InterPro" id="IPR025398">
    <property type="entry name" value="DUF4371"/>
</dbReference>
<dbReference type="SUPFAM" id="SSF53098">
    <property type="entry name" value="Ribonuclease H-like"/>
    <property type="match status" value="1"/>
</dbReference>
<dbReference type="STRING" id="62062.ENSHHUP00000076507"/>
<accession>A0A4W5QK11</accession>
<keyword evidence="4" id="KW-1185">Reference proteome</keyword>
<keyword evidence="1" id="KW-0732">Signal</keyword>
<reference evidence="3" key="3">
    <citation type="submission" date="2025-09" db="UniProtKB">
        <authorList>
            <consortium name="Ensembl"/>
        </authorList>
    </citation>
    <scope>IDENTIFICATION</scope>
</reference>
<reference evidence="3" key="2">
    <citation type="submission" date="2025-08" db="UniProtKB">
        <authorList>
            <consortium name="Ensembl"/>
        </authorList>
    </citation>
    <scope>IDENTIFICATION</scope>
</reference>
<dbReference type="PANTHER" id="PTHR45749:SF37">
    <property type="entry name" value="OS05G0311600 PROTEIN"/>
    <property type="match status" value="1"/>
</dbReference>
<dbReference type="GeneTree" id="ENSGT00940000164001"/>
<feature type="chain" id="PRO_5021481169" description="DUF4371 domain-containing protein" evidence="1">
    <location>
        <begin position="20"/>
        <end position="575"/>
    </location>
</feature>
<protein>
    <recommendedName>
        <fullName evidence="2">DUF4371 domain-containing protein</fullName>
    </recommendedName>
</protein>
<dbReference type="Ensembl" id="ENSHHUT00000079004.1">
    <property type="protein sequence ID" value="ENSHHUP00000076507.1"/>
    <property type="gene ID" value="ENSHHUG00000044772.1"/>
</dbReference>
<feature type="signal peptide" evidence="1">
    <location>
        <begin position="1"/>
        <end position="19"/>
    </location>
</feature>
<evidence type="ECO:0000313" key="3">
    <source>
        <dbReference type="Ensembl" id="ENSHHUP00000076507.1"/>
    </source>
</evidence>
<reference evidence="4" key="1">
    <citation type="submission" date="2018-06" db="EMBL/GenBank/DDBJ databases">
        <title>Genome assembly of Danube salmon.</title>
        <authorList>
            <person name="Macqueen D.J."/>
            <person name="Gundappa M.K."/>
        </authorList>
    </citation>
    <scope>NUCLEOTIDE SEQUENCE [LARGE SCALE GENOMIC DNA]</scope>
</reference>
<feature type="domain" description="DUF4371" evidence="2">
    <location>
        <begin position="56"/>
        <end position="191"/>
    </location>
</feature>